<dbReference type="InterPro" id="IPR006980">
    <property type="entry name" value="NH3_CH4_mOase_C"/>
</dbReference>
<evidence type="ECO:0000313" key="2">
    <source>
        <dbReference type="EMBL" id="CUS35558.1"/>
    </source>
</evidence>
<feature type="transmembrane region" description="Helical" evidence="1">
    <location>
        <begin position="100"/>
        <end position="118"/>
    </location>
</feature>
<feature type="transmembrane region" description="Helical" evidence="1">
    <location>
        <begin position="20"/>
        <end position="37"/>
    </location>
</feature>
<gene>
    <name evidence="2" type="primary">amoC2</name>
    <name evidence="2" type="ORF">COMA2_20328</name>
</gene>
<dbReference type="Proteomes" id="UP000198736">
    <property type="component" value="Unassembled WGS sequence"/>
</dbReference>
<dbReference type="OrthoDB" id="184526at2"/>
<keyword evidence="2" id="KW-0503">Monooxygenase</keyword>
<dbReference type="Pfam" id="PF04896">
    <property type="entry name" value="AmoC"/>
    <property type="match status" value="1"/>
</dbReference>
<accession>A0A0S4LHY3</accession>
<dbReference type="GO" id="GO:0004497">
    <property type="term" value="F:monooxygenase activity"/>
    <property type="evidence" value="ECO:0007669"/>
    <property type="project" value="UniProtKB-KW"/>
</dbReference>
<keyword evidence="2" id="KW-0560">Oxidoreductase</keyword>
<organism evidence="2 3">
    <name type="scientific">Candidatus Nitrospira nitrificans</name>
    <dbReference type="NCBI Taxonomy" id="1742973"/>
    <lineage>
        <taxon>Bacteria</taxon>
        <taxon>Pseudomonadati</taxon>
        <taxon>Nitrospirota</taxon>
        <taxon>Nitrospiria</taxon>
        <taxon>Nitrospirales</taxon>
        <taxon>Nitrospiraceae</taxon>
        <taxon>Nitrospira</taxon>
    </lineage>
</organism>
<keyword evidence="1" id="KW-1133">Transmembrane helix</keyword>
<dbReference type="CDD" id="cd19412">
    <property type="entry name" value="pMMO-AMO_C"/>
    <property type="match status" value="1"/>
</dbReference>
<keyword evidence="3" id="KW-1185">Reference proteome</keyword>
<dbReference type="STRING" id="1742973.COMA2_20328"/>
<feature type="transmembrane region" description="Helical" evidence="1">
    <location>
        <begin position="215"/>
        <end position="237"/>
    </location>
</feature>
<dbReference type="Gene3D" id="1.20.1050.50">
    <property type="entry name" value="Particulate methane monooxygenase subunit c2. Chain: C"/>
    <property type="match status" value="1"/>
</dbReference>
<proteinExistence type="predicted"/>
<sequence length="271" mass="30708">MATSSDRGYDISQWYDSKPVKIGWLAMLGIGVFWVLYQRTFGYSHGLDSMTPEFDSVWMGLWRFNILANAVFFAVSIGWIWVTRDRNLTNLDPKLELKRYFYWMGWLVCYIWGVYYAGSYTLEQDAAWHQVIIRDTSFTASHIVAFYGTFPLYITCGVSSYLYAQTRLPLYSQATSFPLVAAVVGPMFILPNVGLNEWGHAFWFVDELFAAPLHWGFVTLGWCGLFGAAGGVAAQIVSRMSNLADVIWNNAPKTILDPFPSQLNPNAKAGY</sequence>
<feature type="transmembrane region" description="Helical" evidence="1">
    <location>
        <begin position="176"/>
        <end position="195"/>
    </location>
</feature>
<dbReference type="NCBIfam" id="TIGR03078">
    <property type="entry name" value="CH4_NH3mon_ox_C"/>
    <property type="match status" value="1"/>
</dbReference>
<keyword evidence="1" id="KW-0472">Membrane</keyword>
<dbReference type="NCBIfam" id="NF041641">
    <property type="entry name" value="AmoC_BACT"/>
    <property type="match status" value="1"/>
</dbReference>
<dbReference type="RefSeq" id="WP_090896989.1">
    <property type="nucleotide sequence ID" value="NZ_CZPZ01000012.1"/>
</dbReference>
<dbReference type="InterPro" id="IPR023349">
    <property type="entry name" value="NH3_CH4_mOase_C_sf"/>
</dbReference>
<evidence type="ECO:0000313" key="3">
    <source>
        <dbReference type="Proteomes" id="UP000198736"/>
    </source>
</evidence>
<reference evidence="3" key="1">
    <citation type="submission" date="2015-10" db="EMBL/GenBank/DDBJ databases">
        <authorList>
            <person name="Luecker S."/>
            <person name="Luecker S."/>
        </authorList>
    </citation>
    <scope>NUCLEOTIDE SEQUENCE [LARGE SCALE GENOMIC DNA]</scope>
</reference>
<dbReference type="EMBL" id="CZPZ01000012">
    <property type="protein sequence ID" value="CUS35558.1"/>
    <property type="molecule type" value="Genomic_DNA"/>
</dbReference>
<feature type="transmembrane region" description="Helical" evidence="1">
    <location>
        <begin position="138"/>
        <end position="164"/>
    </location>
</feature>
<keyword evidence="1" id="KW-0812">Transmembrane</keyword>
<evidence type="ECO:0000256" key="1">
    <source>
        <dbReference type="SAM" id="Phobius"/>
    </source>
</evidence>
<dbReference type="AlphaFoldDB" id="A0A0S4LHY3"/>
<feature type="transmembrane region" description="Helical" evidence="1">
    <location>
        <begin position="57"/>
        <end position="80"/>
    </location>
</feature>
<name>A0A0S4LHY3_9BACT</name>
<protein>
    <submittedName>
        <fullName evidence="2">Ammonia monooxygenase, subunit C</fullName>
    </submittedName>
</protein>